<dbReference type="InterPro" id="IPR001706">
    <property type="entry name" value="Ribosomal_bL35"/>
</dbReference>
<organism evidence="6 7">
    <name type="scientific">Candidatus Woesebacteria bacterium GW2011_GWC2_31_9</name>
    <dbReference type="NCBI Taxonomy" id="1618586"/>
    <lineage>
        <taxon>Bacteria</taxon>
        <taxon>Candidatus Woeseibacteriota</taxon>
    </lineage>
</organism>
<proteinExistence type="inferred from homology"/>
<dbReference type="InterPro" id="IPR021137">
    <property type="entry name" value="Ribosomal_bL35-like"/>
</dbReference>
<evidence type="ECO:0000313" key="7">
    <source>
        <dbReference type="Proteomes" id="UP000034803"/>
    </source>
</evidence>
<dbReference type="InterPro" id="IPR037229">
    <property type="entry name" value="Ribosomal_bL35_sf"/>
</dbReference>
<accession>A0A0G0AY99</accession>
<keyword evidence="3 4" id="KW-0687">Ribonucleoprotein</keyword>
<comment type="caution">
    <text evidence="6">The sequence shown here is derived from an EMBL/GenBank/DDBJ whole genome shotgun (WGS) entry which is preliminary data.</text>
</comment>
<dbReference type="PRINTS" id="PR00064">
    <property type="entry name" value="RIBOSOMALL35"/>
</dbReference>
<sequence>MGKQKTKRLLTNRIRITKNGKVLRRKAFKRHLNAGKSKSRLSRLKRMTPVKRVLARKLRKYLGKVNKKAYKAKVTK</sequence>
<dbReference type="GO" id="GO:0003735">
    <property type="term" value="F:structural constituent of ribosome"/>
    <property type="evidence" value="ECO:0007669"/>
    <property type="project" value="InterPro"/>
</dbReference>
<keyword evidence="2 4" id="KW-0689">Ribosomal protein</keyword>
<dbReference type="EMBL" id="LBOI01000008">
    <property type="protein sequence ID" value="KKP31535.1"/>
    <property type="molecule type" value="Genomic_DNA"/>
</dbReference>
<evidence type="ECO:0000256" key="3">
    <source>
        <dbReference type="ARBA" id="ARBA00023274"/>
    </source>
</evidence>
<evidence type="ECO:0000256" key="5">
    <source>
        <dbReference type="RuleBase" id="RU000568"/>
    </source>
</evidence>
<dbReference type="HAMAP" id="MF_00514">
    <property type="entry name" value="Ribosomal_bL35"/>
    <property type="match status" value="1"/>
</dbReference>
<reference evidence="6 7" key="1">
    <citation type="journal article" date="2015" name="Nature">
        <title>rRNA introns, odd ribosomes, and small enigmatic genomes across a large radiation of phyla.</title>
        <authorList>
            <person name="Brown C.T."/>
            <person name="Hug L.A."/>
            <person name="Thomas B.C."/>
            <person name="Sharon I."/>
            <person name="Castelle C.J."/>
            <person name="Singh A."/>
            <person name="Wilkins M.J."/>
            <person name="Williams K.H."/>
            <person name="Banfield J.F."/>
        </authorList>
    </citation>
    <scope>NUCLEOTIDE SEQUENCE [LARGE SCALE GENOMIC DNA]</scope>
</reference>
<evidence type="ECO:0000256" key="2">
    <source>
        <dbReference type="ARBA" id="ARBA00022980"/>
    </source>
</evidence>
<dbReference type="GO" id="GO:0006412">
    <property type="term" value="P:translation"/>
    <property type="evidence" value="ECO:0007669"/>
    <property type="project" value="UniProtKB-UniRule"/>
</dbReference>
<dbReference type="Pfam" id="PF01632">
    <property type="entry name" value="Ribosomal_L35p"/>
    <property type="match status" value="1"/>
</dbReference>
<name>A0A0G0AY99_9BACT</name>
<dbReference type="AlphaFoldDB" id="A0A0G0AY99"/>
<evidence type="ECO:0000256" key="4">
    <source>
        <dbReference type="HAMAP-Rule" id="MF_00514"/>
    </source>
</evidence>
<gene>
    <name evidence="4" type="primary">rpmI</name>
    <name evidence="6" type="ORF">UR21_C0008G0012</name>
</gene>
<evidence type="ECO:0000313" key="6">
    <source>
        <dbReference type="EMBL" id="KKP31535.1"/>
    </source>
</evidence>
<dbReference type="SUPFAM" id="SSF143034">
    <property type="entry name" value="L35p-like"/>
    <property type="match status" value="1"/>
</dbReference>
<protein>
    <recommendedName>
        <fullName evidence="4">Large ribosomal subunit protein bL35</fullName>
    </recommendedName>
</protein>
<evidence type="ECO:0000256" key="1">
    <source>
        <dbReference type="ARBA" id="ARBA00006598"/>
    </source>
</evidence>
<dbReference type="Gene3D" id="4.10.410.60">
    <property type="match status" value="1"/>
</dbReference>
<comment type="similarity">
    <text evidence="1 4 5">Belongs to the bacterial ribosomal protein bL35 family.</text>
</comment>
<dbReference type="GO" id="GO:0005840">
    <property type="term" value="C:ribosome"/>
    <property type="evidence" value="ECO:0007669"/>
    <property type="project" value="UniProtKB-KW"/>
</dbReference>
<dbReference type="GO" id="GO:1990904">
    <property type="term" value="C:ribonucleoprotein complex"/>
    <property type="evidence" value="ECO:0007669"/>
    <property type="project" value="UniProtKB-KW"/>
</dbReference>
<dbReference type="Proteomes" id="UP000034803">
    <property type="component" value="Unassembled WGS sequence"/>
</dbReference>